<dbReference type="AlphaFoldDB" id="A0A944GSR2"/>
<dbReference type="Proteomes" id="UP000705379">
    <property type="component" value="Unassembled WGS sequence"/>
</dbReference>
<sequence length="91" mass="10376">MPDIELNDISAPLHAYGLIDDFSVLGDFAEEVYRPFLERLEANGCQTGANLFVVDYDWRQSIFENAAEFEEFIGQTNTKSTRVRVSYPAFC</sequence>
<comment type="caution">
    <text evidence="1">The sequence shown here is derived from an EMBL/GenBank/DDBJ whole genome shotgun (WGS) entry which is preliminary data.</text>
</comment>
<dbReference type="Gene3D" id="3.40.50.1820">
    <property type="entry name" value="alpha/beta hydrolase"/>
    <property type="match status" value="1"/>
</dbReference>
<protein>
    <submittedName>
        <fullName evidence="1">Uncharacterized protein</fullName>
    </submittedName>
</protein>
<proteinExistence type="predicted"/>
<organism evidence="1 2">
    <name type="scientific">Roseibium polysiphoniae</name>
    <dbReference type="NCBI Taxonomy" id="2571221"/>
    <lineage>
        <taxon>Bacteria</taxon>
        <taxon>Pseudomonadati</taxon>
        <taxon>Pseudomonadota</taxon>
        <taxon>Alphaproteobacteria</taxon>
        <taxon>Hyphomicrobiales</taxon>
        <taxon>Stappiaceae</taxon>
        <taxon>Roseibium</taxon>
    </lineage>
</organism>
<accession>A0A944GSR2</accession>
<reference evidence="1" key="2">
    <citation type="journal article" date="2021" name="Microorganisms">
        <title>Bacterial Dimethylsulfoniopropionate Biosynthesis in the East China Sea.</title>
        <authorList>
            <person name="Liu J."/>
            <person name="Zhang Y."/>
            <person name="Liu J."/>
            <person name="Zhong H."/>
            <person name="Williams B.T."/>
            <person name="Zheng Y."/>
            <person name="Curson A.R.J."/>
            <person name="Sun C."/>
            <person name="Sun H."/>
            <person name="Song D."/>
            <person name="Wagner Mackenzie B."/>
            <person name="Bermejo Martinez A."/>
            <person name="Todd J.D."/>
            <person name="Zhang X.H."/>
        </authorList>
    </citation>
    <scope>NUCLEOTIDE SEQUENCE</scope>
    <source>
        <strain evidence="1">AESS21</strain>
    </source>
</reference>
<dbReference type="EMBL" id="QTKU01000002">
    <property type="protein sequence ID" value="MBS8260589.1"/>
    <property type="molecule type" value="Genomic_DNA"/>
</dbReference>
<reference evidence="1" key="1">
    <citation type="submission" date="2018-08" db="EMBL/GenBank/DDBJ databases">
        <authorList>
            <person name="Jin W."/>
            <person name="Wang H."/>
            <person name="Yang Y."/>
            <person name="Li M."/>
            <person name="Liu J."/>
        </authorList>
    </citation>
    <scope>NUCLEOTIDE SEQUENCE</scope>
    <source>
        <strain evidence="1">AESS21</strain>
    </source>
</reference>
<evidence type="ECO:0000313" key="1">
    <source>
        <dbReference type="EMBL" id="MBS8260589.1"/>
    </source>
</evidence>
<gene>
    <name evidence="1" type="ORF">DYI23_10200</name>
</gene>
<evidence type="ECO:0000313" key="2">
    <source>
        <dbReference type="Proteomes" id="UP000705379"/>
    </source>
</evidence>
<name>A0A944GSR2_9HYPH</name>
<dbReference type="InterPro" id="IPR029058">
    <property type="entry name" value="AB_hydrolase_fold"/>
</dbReference>